<comment type="caution">
    <text evidence="2">The sequence shown here is derived from an EMBL/GenBank/DDBJ whole genome shotgun (WGS) entry which is preliminary data.</text>
</comment>
<keyword evidence="1" id="KW-0472">Membrane</keyword>
<dbReference type="AlphaFoldDB" id="A0A7X0HTI7"/>
<reference evidence="2 3" key="1">
    <citation type="submission" date="2020-08" db="EMBL/GenBank/DDBJ databases">
        <title>Genomic Encyclopedia of Type Strains, Phase IV (KMG-IV): sequencing the most valuable type-strain genomes for metagenomic binning, comparative biology and taxonomic classification.</title>
        <authorList>
            <person name="Goeker M."/>
        </authorList>
    </citation>
    <scope>NUCLEOTIDE SEQUENCE [LARGE SCALE GENOMIC DNA]</scope>
    <source>
        <strain evidence="2 3">DSM 5391</strain>
    </source>
</reference>
<name>A0A7X0HTI7_9BACI</name>
<proteinExistence type="predicted"/>
<keyword evidence="1" id="KW-0812">Transmembrane</keyword>
<feature type="transmembrane region" description="Helical" evidence="1">
    <location>
        <begin position="12"/>
        <end position="32"/>
    </location>
</feature>
<gene>
    <name evidence="2" type="ORF">HNR53_003180</name>
</gene>
<accession>A0A7X0HTI7</accession>
<keyword evidence="3" id="KW-1185">Reference proteome</keyword>
<keyword evidence="1" id="KW-1133">Transmembrane helix</keyword>
<evidence type="ECO:0000313" key="3">
    <source>
        <dbReference type="Proteomes" id="UP000531594"/>
    </source>
</evidence>
<dbReference type="Proteomes" id="UP000531594">
    <property type="component" value="Unassembled WGS sequence"/>
</dbReference>
<evidence type="ECO:0000313" key="2">
    <source>
        <dbReference type="EMBL" id="MBB6446521.1"/>
    </source>
</evidence>
<feature type="transmembrane region" description="Helical" evidence="1">
    <location>
        <begin position="38"/>
        <end position="61"/>
    </location>
</feature>
<organism evidence="2 3">
    <name type="scientific">Bacillus benzoevorans</name>
    <dbReference type="NCBI Taxonomy" id="1456"/>
    <lineage>
        <taxon>Bacteria</taxon>
        <taxon>Bacillati</taxon>
        <taxon>Bacillota</taxon>
        <taxon>Bacilli</taxon>
        <taxon>Bacillales</taxon>
        <taxon>Bacillaceae</taxon>
        <taxon>Bacillus</taxon>
    </lineage>
</organism>
<sequence>MNIRQFYEQSAAASLNAALAALIPPILLLFYSVVITKYFQLLILAIPFLIYSFYCYQVFLLNKNRAGSIQLETAEEPFTYNFFEESTFLLTFLPAPSLRMLFFDPSGIKAGEIRDRSFFLARWFLPYFLDRVFSRKFVLYDQQDKPIVFFQQRNDQIEIITPEGEHVSTVYKFIKGKGKEYLFDHQSIQLLKKGIPADYTFMTSEKTVFGQIQSGLMPLEWGKRFVNPNTPILTFAPCAGEKDRIQLLALLICIYIYRDH</sequence>
<dbReference type="RefSeq" id="WP_184527589.1">
    <property type="nucleotide sequence ID" value="NZ_JACHGK010000011.1"/>
</dbReference>
<dbReference type="EMBL" id="JACHGK010000011">
    <property type="protein sequence ID" value="MBB6446521.1"/>
    <property type="molecule type" value="Genomic_DNA"/>
</dbReference>
<evidence type="ECO:0000256" key="1">
    <source>
        <dbReference type="SAM" id="Phobius"/>
    </source>
</evidence>
<protein>
    <submittedName>
        <fullName evidence="2">Uncharacterized protein</fullName>
    </submittedName>
</protein>